<keyword evidence="4 9" id="KW-0863">Zinc-finger</keyword>
<feature type="domain" description="C2H2-type" evidence="11">
    <location>
        <begin position="972"/>
        <end position="994"/>
    </location>
</feature>
<dbReference type="PANTHER" id="PTHR24406">
    <property type="entry name" value="TRANSCRIPTIONAL REPRESSOR CTCFL-RELATED"/>
    <property type="match status" value="1"/>
</dbReference>
<evidence type="ECO:0000256" key="10">
    <source>
        <dbReference type="SAM" id="MobiDB-lite"/>
    </source>
</evidence>
<feature type="compositionally biased region" description="Polar residues" evidence="10">
    <location>
        <begin position="159"/>
        <end position="181"/>
    </location>
</feature>
<evidence type="ECO:0000256" key="3">
    <source>
        <dbReference type="ARBA" id="ARBA00022737"/>
    </source>
</evidence>
<feature type="region of interest" description="Disordered" evidence="10">
    <location>
        <begin position="601"/>
        <end position="628"/>
    </location>
</feature>
<keyword evidence="6" id="KW-0805">Transcription regulation</keyword>
<feature type="compositionally biased region" description="Basic and acidic residues" evidence="10">
    <location>
        <begin position="1164"/>
        <end position="1177"/>
    </location>
</feature>
<feature type="region of interest" description="Disordered" evidence="10">
    <location>
        <begin position="920"/>
        <end position="941"/>
    </location>
</feature>
<dbReference type="AlphaFoldDB" id="A0AAU9X978"/>
<dbReference type="PROSITE" id="PS00028">
    <property type="entry name" value="ZINC_FINGER_C2H2_1"/>
    <property type="match status" value="5"/>
</dbReference>
<protein>
    <recommendedName>
        <fullName evidence="11">C2H2-type domain-containing protein</fullName>
    </recommendedName>
</protein>
<dbReference type="SMART" id="SM00355">
    <property type="entry name" value="ZnF_C2H2"/>
    <property type="match status" value="6"/>
</dbReference>
<feature type="compositionally biased region" description="Low complexity" evidence="10">
    <location>
        <begin position="232"/>
        <end position="244"/>
    </location>
</feature>
<dbReference type="GO" id="GO:0005634">
    <property type="term" value="C:nucleus"/>
    <property type="evidence" value="ECO:0007669"/>
    <property type="project" value="UniProtKB-SubCell"/>
</dbReference>
<accession>A0AAU9X978</accession>
<evidence type="ECO:0000313" key="12">
    <source>
        <dbReference type="EMBL" id="CAH3139693.1"/>
    </source>
</evidence>
<feature type="domain" description="C2H2-type" evidence="11">
    <location>
        <begin position="1003"/>
        <end position="1030"/>
    </location>
</feature>
<feature type="region of interest" description="Disordered" evidence="10">
    <location>
        <begin position="1"/>
        <end position="296"/>
    </location>
</feature>
<evidence type="ECO:0000256" key="7">
    <source>
        <dbReference type="ARBA" id="ARBA00023163"/>
    </source>
</evidence>
<dbReference type="Gene3D" id="3.30.160.60">
    <property type="entry name" value="Classic Zinc Finger"/>
    <property type="match status" value="5"/>
</dbReference>
<feature type="compositionally biased region" description="Polar residues" evidence="10">
    <location>
        <begin position="63"/>
        <end position="91"/>
    </location>
</feature>
<feature type="compositionally biased region" description="Low complexity" evidence="10">
    <location>
        <begin position="605"/>
        <end position="619"/>
    </location>
</feature>
<reference evidence="12 13" key="1">
    <citation type="submission" date="2022-05" db="EMBL/GenBank/DDBJ databases">
        <authorList>
            <consortium name="Genoscope - CEA"/>
            <person name="William W."/>
        </authorList>
    </citation>
    <scope>NUCLEOTIDE SEQUENCE [LARGE SCALE GENOMIC DNA]</scope>
</reference>
<feature type="compositionally biased region" description="Basic and acidic residues" evidence="10">
    <location>
        <begin position="428"/>
        <end position="442"/>
    </location>
</feature>
<evidence type="ECO:0000256" key="1">
    <source>
        <dbReference type="ARBA" id="ARBA00004123"/>
    </source>
</evidence>
<feature type="compositionally biased region" description="Low complexity" evidence="10">
    <location>
        <begin position="1150"/>
        <end position="1163"/>
    </location>
</feature>
<dbReference type="FunFam" id="3.30.160.60:FF:000202">
    <property type="entry name" value="Zinc finger protein 574"/>
    <property type="match status" value="1"/>
</dbReference>
<dbReference type="PROSITE" id="PS50157">
    <property type="entry name" value="ZINC_FINGER_C2H2_2"/>
    <property type="match status" value="6"/>
</dbReference>
<feature type="domain" description="C2H2-type" evidence="11">
    <location>
        <begin position="1115"/>
        <end position="1143"/>
    </location>
</feature>
<dbReference type="FunFam" id="3.30.160.60:FF:002764">
    <property type="entry name" value="GG18288"/>
    <property type="match status" value="1"/>
</dbReference>
<dbReference type="FunFam" id="3.30.160.60:FF:000495">
    <property type="entry name" value="zinc finger protein 668"/>
    <property type="match status" value="1"/>
</dbReference>
<feature type="region of interest" description="Disordered" evidence="10">
    <location>
        <begin position="1138"/>
        <end position="1224"/>
    </location>
</feature>
<keyword evidence="7" id="KW-0804">Transcription</keyword>
<feature type="compositionally biased region" description="Polar residues" evidence="10">
    <location>
        <begin position="1215"/>
        <end position="1224"/>
    </location>
</feature>
<organism evidence="12 13">
    <name type="scientific">Pocillopora meandrina</name>
    <dbReference type="NCBI Taxonomy" id="46732"/>
    <lineage>
        <taxon>Eukaryota</taxon>
        <taxon>Metazoa</taxon>
        <taxon>Cnidaria</taxon>
        <taxon>Anthozoa</taxon>
        <taxon>Hexacorallia</taxon>
        <taxon>Scleractinia</taxon>
        <taxon>Astrocoeniina</taxon>
        <taxon>Pocilloporidae</taxon>
        <taxon>Pocillopora</taxon>
    </lineage>
</organism>
<evidence type="ECO:0000313" key="13">
    <source>
        <dbReference type="Proteomes" id="UP001159428"/>
    </source>
</evidence>
<dbReference type="InterPro" id="IPR036236">
    <property type="entry name" value="Znf_C2H2_sf"/>
</dbReference>
<feature type="domain" description="C2H2-type" evidence="11">
    <location>
        <begin position="1031"/>
        <end position="1058"/>
    </location>
</feature>
<dbReference type="GO" id="GO:0008270">
    <property type="term" value="F:zinc ion binding"/>
    <property type="evidence" value="ECO:0007669"/>
    <property type="project" value="UniProtKB-KW"/>
</dbReference>
<feature type="region of interest" description="Disordered" evidence="10">
    <location>
        <begin position="421"/>
        <end position="461"/>
    </location>
</feature>
<evidence type="ECO:0000256" key="2">
    <source>
        <dbReference type="ARBA" id="ARBA00022723"/>
    </source>
</evidence>
<feature type="domain" description="C2H2-type" evidence="11">
    <location>
        <begin position="1087"/>
        <end position="1114"/>
    </location>
</feature>
<evidence type="ECO:0000256" key="6">
    <source>
        <dbReference type="ARBA" id="ARBA00023015"/>
    </source>
</evidence>
<dbReference type="EMBL" id="CALNXJ010000033">
    <property type="protein sequence ID" value="CAH3139693.1"/>
    <property type="molecule type" value="Genomic_DNA"/>
</dbReference>
<evidence type="ECO:0000259" key="11">
    <source>
        <dbReference type="PROSITE" id="PS50157"/>
    </source>
</evidence>
<feature type="region of interest" description="Disordered" evidence="10">
    <location>
        <begin position="361"/>
        <end position="406"/>
    </location>
</feature>
<dbReference type="FunFam" id="3.30.160.60:FF:003773">
    <property type="entry name" value="Predicted protein"/>
    <property type="match status" value="1"/>
</dbReference>
<comment type="caution">
    <text evidence="12">The sequence shown here is derived from an EMBL/GenBank/DDBJ whole genome shotgun (WGS) entry which is preliminary data.</text>
</comment>
<evidence type="ECO:0000256" key="8">
    <source>
        <dbReference type="ARBA" id="ARBA00023242"/>
    </source>
</evidence>
<dbReference type="Pfam" id="PF00096">
    <property type="entry name" value="zf-C2H2"/>
    <property type="match status" value="5"/>
</dbReference>
<feature type="compositionally biased region" description="Polar residues" evidence="10">
    <location>
        <begin position="1197"/>
        <end position="1208"/>
    </location>
</feature>
<feature type="compositionally biased region" description="Polar residues" evidence="10">
    <location>
        <begin position="256"/>
        <end position="271"/>
    </location>
</feature>
<name>A0AAU9X978_9CNID</name>
<keyword evidence="13" id="KW-1185">Reference proteome</keyword>
<comment type="subcellular location">
    <subcellularLocation>
        <location evidence="1">Nucleus</location>
    </subcellularLocation>
</comment>
<keyword evidence="2" id="KW-0479">Metal-binding</keyword>
<keyword evidence="8" id="KW-0539">Nucleus</keyword>
<keyword evidence="5" id="KW-0862">Zinc</keyword>
<feature type="compositionally biased region" description="Polar residues" evidence="10">
    <location>
        <begin position="443"/>
        <end position="460"/>
    </location>
</feature>
<keyword evidence="3" id="KW-0677">Repeat</keyword>
<dbReference type="Proteomes" id="UP001159428">
    <property type="component" value="Unassembled WGS sequence"/>
</dbReference>
<dbReference type="SUPFAM" id="SSF57667">
    <property type="entry name" value="beta-beta-alpha zinc fingers"/>
    <property type="match status" value="4"/>
</dbReference>
<dbReference type="InterPro" id="IPR013087">
    <property type="entry name" value="Znf_C2H2_type"/>
</dbReference>
<sequence length="1224" mass="132238">MEKGYTGLRRTRKRAHSTKCSCCYSSEDEPENHASARKEKSKECDPDNGKRASTRKKVKTEDSASVINVKNTGEGTQSDESVSKTQKGNQNKKSTASETSKKTVPTRRKTSTAQKSLESNPDGEDLELTKKQHGKVSKPMEKKKRKVRSLTSKNDKNQGENTDLNKSADSLVNITLAQTQSRNKRVKKKTLKDEVQNTPRNVDKNFAHGKEKSINNKQNTTKAKAGLVVGGTVSSELKQSSSKTSETEGEKPIKTRGTSKSVKSVNESNGETIKEKDVPLGSRKRTNNFKNGGSLSEKKIGVFDHLFAELKKCPGFSKVTVSSAAELLLKLTADKLKSLIPGLPSKKMKISVDKLKKTGEDATLFPGKSNSSCSVSEPKRKRPNSEKSPLGSPVCPERPTTGKSEQVKLSQAAEALVSFRTNPTILRQDNKEGDISHGKSQDEVTLNTYPDSVNNSSSKEPSLVSNVVSASVQNVTLTSEQVLSQVECNSHSQSQVVPQVQPGLVVQSPFPQQTVRFPANIEASLQQVAHVQQNLLNLSQVTSQLSAAAVATPQLSPSLTGACPTNPPGSNVLGPRILNSAAMQNIQGLFCRPVVPSNIQTSMTAQNPAPSLPPSSNAQRAHPQQPLKGMENVVSCVGSRSTANLLWNIKPATPVVYLTSPQTLTGVRARNLIPQTEGHTPLPFTSGVASVQALGIPKTTLNSTSTSIFTLGKTTGVSQTAPQVAPQSVSVSSQRLILPREQRATPVFPGGLQSAAAQILPTTVMGQIPRSIAPVVLPRSVPLQLGNVGVTTTLSARQPVTSSTTPALCAATVQTTSATKTTTTVAPVSAKQAVKKFVHERTKSVELKRTASLNNLLTNEPVPVSKSAGIDKSKGVMVNTALQSHGNQLSDSSEKQSATKQSDFNLHQAVSALLSISSQDGLDASDSTPPGGEGDESLDEHDDEVVFTSKGVFRVGDVDVDPKYNRIGREGYTCGKCGKIFTSLSYLARHIKRVCPDMSCRKWKCTMCDKAFRHPFGLQQHIYTHTGERPHKCSQCPKAFYSSNDLRRHSRIHSGERPYHCKHCEKSFATTISLKTHTYIHTGEKPHKCPHCPKTFATSSKLGRHIVTHSEQRPFACDHCPKSFNRSGDLRRHNMHVHESRDKPFDVDDSSMTQSNTNNNTSTSRDKDQDPGNKKNCDLSPELGHNLSHDAAAKASQGGQTLNKSNLTGEILAESTESCSGDNG</sequence>
<feature type="compositionally biased region" description="Basic residues" evidence="10">
    <location>
        <begin position="131"/>
        <end position="148"/>
    </location>
</feature>
<proteinExistence type="predicted"/>
<dbReference type="GO" id="GO:0032502">
    <property type="term" value="P:developmental process"/>
    <property type="evidence" value="ECO:0007669"/>
    <property type="project" value="UniProtKB-ARBA"/>
</dbReference>
<feature type="compositionally biased region" description="Basic and acidic residues" evidence="10">
    <location>
        <begin position="31"/>
        <end position="50"/>
    </location>
</feature>
<feature type="compositionally biased region" description="Basic and acidic residues" evidence="10">
    <location>
        <begin position="191"/>
        <end position="214"/>
    </location>
</feature>
<feature type="domain" description="C2H2-type" evidence="11">
    <location>
        <begin position="1059"/>
        <end position="1086"/>
    </location>
</feature>
<gene>
    <name evidence="12" type="ORF">PMEA_00018929</name>
</gene>
<dbReference type="InterPro" id="IPR050888">
    <property type="entry name" value="ZnF_C2H2-type_TF"/>
</dbReference>
<evidence type="ECO:0000256" key="9">
    <source>
        <dbReference type="PROSITE-ProRule" id="PRU00042"/>
    </source>
</evidence>
<evidence type="ECO:0000256" key="5">
    <source>
        <dbReference type="ARBA" id="ARBA00022833"/>
    </source>
</evidence>
<dbReference type="FunFam" id="3.30.160.60:FF:000446">
    <property type="entry name" value="Zinc finger protein"/>
    <property type="match status" value="1"/>
</dbReference>
<evidence type="ECO:0000256" key="4">
    <source>
        <dbReference type="ARBA" id="ARBA00022771"/>
    </source>
</evidence>